<dbReference type="Gene3D" id="2.60.220.50">
    <property type="match status" value="1"/>
</dbReference>
<evidence type="ECO:0000256" key="6">
    <source>
        <dbReference type="ARBA" id="ARBA00023136"/>
    </source>
</evidence>
<sequence length="425" mass="47374">MVEIISNIGNSNATITKPMMEDLLQTVDIMVNNDTAWTSKEDQSVTVLKSIENVSKNLQFNGSIAINESIHNVQLFGAVVDKRTKYEVRFLMAGLNGSVTIRNGSLPRDSNKVVSIAYSTMKDLAPQNKSKKINALVMSTVISDVSNEDLDKDIFNITMTFTKSNESLKNPDCVWLDLDNKKWTNSGCTVLDDSEKEVKCSCNHLTSFSNLMGEGDAEFLAIITYVGIGVSILCLVITLIIESVVWRSVIKNKTSYMRHVCLVNICVTLLIADIWFIIGAALAPMSNANPNLAACATATFFTFYFYLSLFFWMLVLGLILFYRLIYILHDMSRRIMMIIAFTLGYGCPLLIAVVTVASTAPNGTFVSQKICWLSADIKTKTFLAFVIPALTIVFVNFIILIVVICKLLRPTIGERPRQEERQNLV</sequence>
<dbReference type="InterPro" id="IPR051587">
    <property type="entry name" value="Adhesion_GPCR"/>
</dbReference>
<dbReference type="AlphaFoldDB" id="A0AAV7C508"/>
<gene>
    <name evidence="12" type="ORF">GDO81_007093</name>
</gene>
<dbReference type="PROSITE" id="PS50261">
    <property type="entry name" value="G_PROTEIN_RECEP_F2_4"/>
    <property type="match status" value="1"/>
</dbReference>
<evidence type="ECO:0000256" key="9">
    <source>
        <dbReference type="SAM" id="Phobius"/>
    </source>
</evidence>
<dbReference type="GO" id="GO:0007166">
    <property type="term" value="P:cell surface receptor signaling pathway"/>
    <property type="evidence" value="ECO:0007669"/>
    <property type="project" value="InterPro"/>
</dbReference>
<dbReference type="InterPro" id="IPR057244">
    <property type="entry name" value="GAIN_B"/>
</dbReference>
<feature type="transmembrane region" description="Helical" evidence="9">
    <location>
        <begin position="382"/>
        <end position="408"/>
    </location>
</feature>
<accession>A0AAV7C508</accession>
<keyword evidence="4" id="KW-0732">Signal</keyword>
<feature type="non-terminal residue" evidence="12">
    <location>
        <position position="425"/>
    </location>
</feature>
<dbReference type="SMART" id="SM00303">
    <property type="entry name" value="GPS"/>
    <property type="match status" value="1"/>
</dbReference>
<feature type="transmembrane region" description="Helical" evidence="9">
    <location>
        <begin position="303"/>
        <end position="325"/>
    </location>
</feature>
<evidence type="ECO:0000259" key="11">
    <source>
        <dbReference type="PROSITE" id="PS50261"/>
    </source>
</evidence>
<evidence type="ECO:0000256" key="4">
    <source>
        <dbReference type="ARBA" id="ARBA00022729"/>
    </source>
</evidence>
<organism evidence="12 13">
    <name type="scientific">Engystomops pustulosus</name>
    <name type="common">Tungara frog</name>
    <name type="synonym">Physalaemus pustulosus</name>
    <dbReference type="NCBI Taxonomy" id="76066"/>
    <lineage>
        <taxon>Eukaryota</taxon>
        <taxon>Metazoa</taxon>
        <taxon>Chordata</taxon>
        <taxon>Craniata</taxon>
        <taxon>Vertebrata</taxon>
        <taxon>Euteleostomi</taxon>
        <taxon>Amphibia</taxon>
        <taxon>Batrachia</taxon>
        <taxon>Anura</taxon>
        <taxon>Neobatrachia</taxon>
        <taxon>Hyloidea</taxon>
        <taxon>Leptodactylidae</taxon>
        <taxon>Leiuperinae</taxon>
        <taxon>Engystomops</taxon>
    </lineage>
</organism>
<dbReference type="GO" id="GO:0007189">
    <property type="term" value="P:adenylate cyclase-activating G protein-coupled receptor signaling pathway"/>
    <property type="evidence" value="ECO:0007669"/>
    <property type="project" value="TreeGrafter"/>
</dbReference>
<evidence type="ECO:0000256" key="7">
    <source>
        <dbReference type="ARBA" id="ARBA00023157"/>
    </source>
</evidence>
<proteinExistence type="inferred from homology"/>
<dbReference type="Pfam" id="PF00002">
    <property type="entry name" value="7tm_2"/>
    <property type="match status" value="1"/>
</dbReference>
<comment type="subcellular location">
    <subcellularLocation>
        <location evidence="1">Membrane</location>
        <topology evidence="1">Multi-pass membrane protein</topology>
    </subcellularLocation>
</comment>
<evidence type="ECO:0000256" key="3">
    <source>
        <dbReference type="ARBA" id="ARBA00022692"/>
    </source>
</evidence>
<dbReference type="Gene3D" id="1.20.1070.10">
    <property type="entry name" value="Rhodopsin 7-helix transmembrane proteins"/>
    <property type="match status" value="1"/>
</dbReference>
<dbReference type="FunFam" id="1.20.1070.10:FF:000058">
    <property type="entry name" value="Adhesion G protein-coupled receptor F5"/>
    <property type="match status" value="1"/>
</dbReference>
<keyword evidence="6 9" id="KW-0472">Membrane</keyword>
<keyword evidence="5 9" id="KW-1133">Transmembrane helix</keyword>
<evidence type="ECO:0000313" key="12">
    <source>
        <dbReference type="EMBL" id="KAG8580029.1"/>
    </source>
</evidence>
<evidence type="ECO:0000256" key="8">
    <source>
        <dbReference type="ARBA" id="ARBA00023180"/>
    </source>
</evidence>
<keyword evidence="7" id="KW-1015">Disulfide bond</keyword>
<feature type="domain" description="GAIN-B" evidence="10">
    <location>
        <begin position="74"/>
        <end position="218"/>
    </location>
</feature>
<evidence type="ECO:0000256" key="2">
    <source>
        <dbReference type="ARBA" id="ARBA00007343"/>
    </source>
</evidence>
<dbReference type="GO" id="GO:0004930">
    <property type="term" value="F:G protein-coupled receptor activity"/>
    <property type="evidence" value="ECO:0007669"/>
    <property type="project" value="InterPro"/>
</dbReference>
<keyword evidence="8" id="KW-0325">Glycoprotein</keyword>
<evidence type="ECO:0000313" key="13">
    <source>
        <dbReference type="Proteomes" id="UP000824782"/>
    </source>
</evidence>
<dbReference type="PANTHER" id="PTHR45813">
    <property type="entry name" value="IG-LIKE DOMAIN-CONTAINING PROTEIN"/>
    <property type="match status" value="1"/>
</dbReference>
<evidence type="ECO:0000256" key="1">
    <source>
        <dbReference type="ARBA" id="ARBA00004141"/>
    </source>
</evidence>
<feature type="transmembrane region" description="Helical" evidence="9">
    <location>
        <begin position="262"/>
        <end position="283"/>
    </location>
</feature>
<comment type="caution">
    <text evidence="12">The sequence shown here is derived from an EMBL/GenBank/DDBJ whole genome shotgun (WGS) entry which is preliminary data.</text>
</comment>
<dbReference type="GO" id="GO:0016020">
    <property type="term" value="C:membrane"/>
    <property type="evidence" value="ECO:0007669"/>
    <property type="project" value="UniProtKB-SubCell"/>
</dbReference>
<evidence type="ECO:0000256" key="5">
    <source>
        <dbReference type="ARBA" id="ARBA00022989"/>
    </source>
</evidence>
<dbReference type="InterPro" id="IPR000203">
    <property type="entry name" value="GPS"/>
</dbReference>
<protein>
    <submittedName>
        <fullName evidence="12">Uncharacterized protein</fullName>
    </submittedName>
</protein>
<evidence type="ECO:0000259" key="10">
    <source>
        <dbReference type="PROSITE" id="PS50221"/>
    </source>
</evidence>
<dbReference type="PANTHER" id="PTHR45813:SF4">
    <property type="entry name" value="ADHESION G PROTEIN-COUPLED RECEPTOR F5"/>
    <property type="match status" value="1"/>
</dbReference>
<dbReference type="Pfam" id="PF01825">
    <property type="entry name" value="GPS"/>
    <property type="match status" value="1"/>
</dbReference>
<feature type="domain" description="G-protein coupled receptors family 2 profile 2" evidence="11">
    <location>
        <begin position="220"/>
        <end position="425"/>
    </location>
</feature>
<reference evidence="12" key="1">
    <citation type="thesis" date="2020" institute="ProQuest LLC" country="789 East Eisenhower Parkway, Ann Arbor, MI, USA">
        <title>Comparative Genomics and Chromosome Evolution.</title>
        <authorList>
            <person name="Mudd A.B."/>
        </authorList>
    </citation>
    <scope>NUCLEOTIDE SEQUENCE</scope>
    <source>
        <strain evidence="12">237g6f4</strain>
        <tissue evidence="12">Blood</tissue>
    </source>
</reference>
<name>A0AAV7C508_ENGPU</name>
<dbReference type="InterPro" id="IPR046338">
    <property type="entry name" value="GAIN_dom_sf"/>
</dbReference>
<dbReference type="PROSITE" id="PS50221">
    <property type="entry name" value="GAIN_B"/>
    <property type="match status" value="1"/>
</dbReference>
<comment type="similarity">
    <text evidence="2">Belongs to the G-protein coupled receptor 2 family. Adhesion G-protein coupled receptor (ADGR) subfamily.</text>
</comment>
<keyword evidence="13" id="KW-1185">Reference proteome</keyword>
<dbReference type="PRINTS" id="PR00249">
    <property type="entry name" value="GPCRSECRETIN"/>
</dbReference>
<feature type="transmembrane region" description="Helical" evidence="9">
    <location>
        <begin position="219"/>
        <end position="241"/>
    </location>
</feature>
<dbReference type="InterPro" id="IPR017981">
    <property type="entry name" value="GPCR_2-like_7TM"/>
</dbReference>
<dbReference type="InterPro" id="IPR008078">
    <property type="entry name" value="GPCR_2_Ig-hepta-like_rcpt"/>
</dbReference>
<dbReference type="Proteomes" id="UP000824782">
    <property type="component" value="Unassembled WGS sequence"/>
</dbReference>
<dbReference type="InterPro" id="IPR000832">
    <property type="entry name" value="GPCR_2_secretin-like"/>
</dbReference>
<feature type="transmembrane region" description="Helical" evidence="9">
    <location>
        <begin position="337"/>
        <end position="357"/>
    </location>
</feature>
<dbReference type="EMBL" id="WNYA01000003">
    <property type="protein sequence ID" value="KAG8580029.1"/>
    <property type="molecule type" value="Genomic_DNA"/>
</dbReference>
<dbReference type="PRINTS" id="PR01695">
    <property type="entry name" value="IGHEPTARCPTR"/>
</dbReference>
<keyword evidence="3 9" id="KW-0812">Transmembrane</keyword>